<accession>A0A0F9QBC4</accession>
<feature type="region of interest" description="Disordered" evidence="1">
    <location>
        <begin position="1"/>
        <end position="62"/>
    </location>
</feature>
<dbReference type="EMBL" id="LAZR01001658">
    <property type="protein sequence ID" value="KKN41260.1"/>
    <property type="molecule type" value="Genomic_DNA"/>
</dbReference>
<organism evidence="2">
    <name type="scientific">marine sediment metagenome</name>
    <dbReference type="NCBI Taxonomy" id="412755"/>
    <lineage>
        <taxon>unclassified sequences</taxon>
        <taxon>metagenomes</taxon>
        <taxon>ecological metagenomes</taxon>
    </lineage>
</organism>
<sequence length="97" mass="10782">MSGLPMTGEAVDAQRKVDMFAQESRRGPRRPHGPYRPRKKTNQGHDQYAPANVAVAPENSKPETVERLCLKCDRPFLSEGPHNRLCRHTGCVGSRSG</sequence>
<evidence type="ECO:0000313" key="2">
    <source>
        <dbReference type="EMBL" id="KKN41260.1"/>
    </source>
</evidence>
<reference evidence="2" key="1">
    <citation type="journal article" date="2015" name="Nature">
        <title>Complex archaea that bridge the gap between prokaryotes and eukaryotes.</title>
        <authorList>
            <person name="Spang A."/>
            <person name="Saw J.H."/>
            <person name="Jorgensen S.L."/>
            <person name="Zaremba-Niedzwiedzka K."/>
            <person name="Martijn J."/>
            <person name="Lind A.E."/>
            <person name="van Eijk R."/>
            <person name="Schleper C."/>
            <person name="Guy L."/>
            <person name="Ettema T.J."/>
        </authorList>
    </citation>
    <scope>NUCLEOTIDE SEQUENCE</scope>
</reference>
<evidence type="ECO:0000256" key="1">
    <source>
        <dbReference type="SAM" id="MobiDB-lite"/>
    </source>
</evidence>
<feature type="compositionally biased region" description="Basic residues" evidence="1">
    <location>
        <begin position="27"/>
        <end position="42"/>
    </location>
</feature>
<gene>
    <name evidence="2" type="ORF">LCGC14_0725090</name>
</gene>
<protein>
    <submittedName>
        <fullName evidence="2">Uncharacterized protein</fullName>
    </submittedName>
</protein>
<dbReference type="AlphaFoldDB" id="A0A0F9QBC4"/>
<comment type="caution">
    <text evidence="2">The sequence shown here is derived from an EMBL/GenBank/DDBJ whole genome shotgun (WGS) entry which is preliminary data.</text>
</comment>
<feature type="compositionally biased region" description="Basic and acidic residues" evidence="1">
    <location>
        <begin position="12"/>
        <end position="26"/>
    </location>
</feature>
<proteinExistence type="predicted"/>
<name>A0A0F9QBC4_9ZZZZ</name>